<evidence type="ECO:0000313" key="1">
    <source>
        <dbReference type="EMBL" id="AKH98605.1"/>
    </source>
</evidence>
<dbReference type="InterPro" id="IPR052924">
    <property type="entry name" value="OsmC/Ohr_hydroprdx_reductase"/>
</dbReference>
<dbReference type="EMBL" id="CP008874">
    <property type="protein sequence ID" value="AKH98605.1"/>
    <property type="molecule type" value="Genomic_DNA"/>
</dbReference>
<dbReference type="SUPFAM" id="SSF82784">
    <property type="entry name" value="OsmC-like"/>
    <property type="match status" value="1"/>
</dbReference>
<dbReference type="OrthoDB" id="106754at2157"/>
<sequence>MDEVNGLPTQELNSLVKEAEQNPEAASFTFRSVTEWTGGFSNLTRIGEFEHAGETVDSPQFEIVGDEPEELLGDREGPNAVELLLGAIGSCLSVTYAGHATAKGIEIDDMEFEFEGALDLRGFFGLGDVRAGYDEIDCTAHIETEAPDEAIEELHEEVRQTSPLYDNVTNQVDLNINLEIE</sequence>
<dbReference type="Gene3D" id="3.30.300.20">
    <property type="match status" value="1"/>
</dbReference>
<dbReference type="KEGG" id="hsf:HLASA_2178"/>
<proteinExistence type="predicted"/>
<protein>
    <submittedName>
        <fullName evidence="1">OsmC family protein</fullName>
    </submittedName>
</protein>
<reference evidence="3" key="2">
    <citation type="submission" date="2015-05" db="EMBL/GenBank/DDBJ databases">
        <title>Complete genome sequence of Halanaeroarchaeum sulfurireducens type strain M27-SA2, a sulfate-reducer haloarchaeon from marine anoxic lake Medee.</title>
        <authorList>
            <person name="Messina E."/>
            <person name="Kublanov I.V."/>
            <person name="Toshchakov S."/>
            <person name="Arcadi E."/>
            <person name="La Spada G."/>
            <person name="La Cono V."/>
            <person name="Yakimov M.M."/>
        </authorList>
    </citation>
    <scope>NUCLEOTIDE SEQUENCE [LARGE SCALE GENOMIC DNA]</scope>
    <source>
        <strain evidence="3">M27-SA2</strain>
    </source>
</reference>
<name>A0A0F7PEG2_9EURY</name>
<dbReference type="Proteomes" id="UP000069906">
    <property type="component" value="Chromosome"/>
</dbReference>
<dbReference type="HOGENOM" id="CLU_100275_2_0_2"/>
<evidence type="ECO:0000313" key="2">
    <source>
        <dbReference type="EMBL" id="ALG83047.1"/>
    </source>
</evidence>
<keyword evidence="4" id="KW-1185">Reference proteome</keyword>
<dbReference type="GeneID" id="26011510"/>
<dbReference type="KEGG" id="hsu:HLASF_2144"/>
<dbReference type="InterPro" id="IPR036102">
    <property type="entry name" value="OsmC/Ohrsf"/>
</dbReference>
<accession>A0A0F7PEG2</accession>
<dbReference type="PANTHER" id="PTHR35368:SF1">
    <property type="entry name" value="HYDROPEROXIDE REDUCTASE"/>
    <property type="match status" value="1"/>
</dbReference>
<evidence type="ECO:0000313" key="3">
    <source>
        <dbReference type="Proteomes" id="UP000060390"/>
    </source>
</evidence>
<evidence type="ECO:0000313" key="4">
    <source>
        <dbReference type="Proteomes" id="UP000069906"/>
    </source>
</evidence>
<dbReference type="Pfam" id="PF02566">
    <property type="entry name" value="OsmC"/>
    <property type="match status" value="1"/>
</dbReference>
<dbReference type="RefSeq" id="WP_050049255.1">
    <property type="nucleotide sequence ID" value="NZ_CP008874.1"/>
</dbReference>
<dbReference type="InterPro" id="IPR003718">
    <property type="entry name" value="OsmC/Ohr_fam"/>
</dbReference>
<dbReference type="InterPro" id="IPR015946">
    <property type="entry name" value="KH_dom-like_a/b"/>
</dbReference>
<dbReference type="EMBL" id="CP011564">
    <property type="protein sequence ID" value="ALG83047.1"/>
    <property type="molecule type" value="Genomic_DNA"/>
</dbReference>
<dbReference type="Proteomes" id="UP000060390">
    <property type="component" value="Chromosome"/>
</dbReference>
<dbReference type="PANTHER" id="PTHR35368">
    <property type="entry name" value="HYDROPEROXIDE REDUCTASE"/>
    <property type="match status" value="1"/>
</dbReference>
<organism evidence="1 4">
    <name type="scientific">Halanaeroarchaeum sulfurireducens</name>
    <dbReference type="NCBI Taxonomy" id="1604004"/>
    <lineage>
        <taxon>Archaea</taxon>
        <taxon>Methanobacteriati</taxon>
        <taxon>Methanobacteriota</taxon>
        <taxon>Stenosarchaea group</taxon>
        <taxon>Halobacteria</taxon>
        <taxon>Halobacteriales</taxon>
        <taxon>Halobacteriaceae</taxon>
        <taxon>Halanaeroarchaeum</taxon>
    </lineage>
</organism>
<dbReference type="STRING" id="1604004.HLASA_2178"/>
<dbReference type="AlphaFoldDB" id="A0A0F7PEG2"/>
<reference evidence="2 3" key="3">
    <citation type="journal article" date="2016" name="Stand. Genomic Sci.">
        <title>Complete genome sequence of 'Halanaeroarchaeum sulfurireducens' M27-SA2, a sulfur-reducing and acetate-oxidizing haloarchaeon from the deep-sea hypersaline anoxic lake Medee.</title>
        <authorList>
            <person name="Messina E."/>
            <person name="Sorokin D.Y."/>
            <person name="Kublanov I.V."/>
            <person name="Toshchakov S."/>
            <person name="Lopatina A."/>
            <person name="Arcadi E."/>
            <person name="Smedile F."/>
            <person name="La Spada G."/>
            <person name="La Cono V."/>
            <person name="Yakimov M.M."/>
        </authorList>
    </citation>
    <scope>NUCLEOTIDE SEQUENCE [LARGE SCALE GENOMIC DNA]</scope>
    <source>
        <strain evidence="2 3">M27-SA2</strain>
    </source>
</reference>
<gene>
    <name evidence="2" type="ORF">HLASA_2178</name>
    <name evidence="1" type="ORF">HLASF_2144</name>
</gene>
<reference evidence="1 4" key="1">
    <citation type="journal article" date="2015" name="ISME J.">
        <title>Elemental sulfur and acetate can support life of a novel strictly anaerobic haloarchaeon.</title>
        <authorList>
            <person name="Sorokin D.Y."/>
            <person name="Kublanov I.V."/>
            <person name="Gavrilov S.N."/>
            <person name="Rojo D."/>
            <person name="Roman P."/>
            <person name="Golyshin P.N."/>
            <person name="Slepak V.Z."/>
            <person name="Smedile F."/>
            <person name="Ferrer M."/>
            <person name="Messina E."/>
            <person name="La Cono V."/>
            <person name="Yakimov M.M."/>
        </authorList>
    </citation>
    <scope>NUCLEOTIDE SEQUENCE [LARGE SCALE GENOMIC DNA]</scope>
    <source>
        <strain evidence="1 4">HSR2</strain>
    </source>
</reference>